<dbReference type="AlphaFoldDB" id="A0AAD7Z1J2"/>
<evidence type="ECO:0000313" key="3">
    <source>
        <dbReference type="Proteomes" id="UP001231518"/>
    </source>
</evidence>
<proteinExistence type="predicted"/>
<name>A0AAD7Z1J2_MYTSE</name>
<dbReference type="EMBL" id="JARGEI010000003">
    <property type="protein sequence ID" value="KAJ8734368.1"/>
    <property type="molecule type" value="Genomic_DNA"/>
</dbReference>
<dbReference type="Proteomes" id="UP001231518">
    <property type="component" value="Chromosome 5"/>
</dbReference>
<evidence type="ECO:0000256" key="1">
    <source>
        <dbReference type="SAM" id="MobiDB-lite"/>
    </source>
</evidence>
<protein>
    <submittedName>
        <fullName evidence="2">Uncharacterized protein</fullName>
    </submittedName>
</protein>
<gene>
    <name evidence="2" type="ORF">PYW07_014919</name>
</gene>
<keyword evidence="3" id="KW-1185">Reference proteome</keyword>
<feature type="compositionally biased region" description="Basic and acidic residues" evidence="1">
    <location>
        <begin position="91"/>
        <end position="101"/>
    </location>
</feature>
<evidence type="ECO:0000313" key="2">
    <source>
        <dbReference type="EMBL" id="KAJ8734368.1"/>
    </source>
</evidence>
<organism evidence="2 3">
    <name type="scientific">Mythimna separata</name>
    <name type="common">Oriental armyworm</name>
    <name type="synonym">Pseudaletia separata</name>
    <dbReference type="NCBI Taxonomy" id="271217"/>
    <lineage>
        <taxon>Eukaryota</taxon>
        <taxon>Metazoa</taxon>
        <taxon>Ecdysozoa</taxon>
        <taxon>Arthropoda</taxon>
        <taxon>Hexapoda</taxon>
        <taxon>Insecta</taxon>
        <taxon>Pterygota</taxon>
        <taxon>Neoptera</taxon>
        <taxon>Endopterygota</taxon>
        <taxon>Lepidoptera</taxon>
        <taxon>Glossata</taxon>
        <taxon>Ditrysia</taxon>
        <taxon>Noctuoidea</taxon>
        <taxon>Noctuidae</taxon>
        <taxon>Noctuinae</taxon>
        <taxon>Hadenini</taxon>
        <taxon>Mythimna</taxon>
    </lineage>
</organism>
<feature type="region of interest" description="Disordered" evidence="1">
    <location>
        <begin position="77"/>
        <end position="101"/>
    </location>
</feature>
<sequence>MQRVQKPSLYNNKTDWYAFTEFLDDEVKLKVKLKTEEDINEATFYITNLIQVAAWRSTPALKYNTERNNIPLEIRDKLQEKRTQRRQLHMTRSDTDRSIPL</sequence>
<accession>A0AAD7Z1J2</accession>
<reference evidence="2" key="1">
    <citation type="submission" date="2023-03" db="EMBL/GenBank/DDBJ databases">
        <title>Chromosome-level genomes of two armyworms, Mythimna separata and Mythimna loreyi, provide insights into the biosynthesis and reception of sex pheromones.</title>
        <authorList>
            <person name="Zhao H."/>
        </authorList>
    </citation>
    <scope>NUCLEOTIDE SEQUENCE</scope>
    <source>
        <strain evidence="2">BeijingLab</strain>
        <tissue evidence="2">Pupa</tissue>
    </source>
</reference>
<comment type="caution">
    <text evidence="2">The sequence shown here is derived from an EMBL/GenBank/DDBJ whole genome shotgun (WGS) entry which is preliminary data.</text>
</comment>